<feature type="non-terminal residue" evidence="2">
    <location>
        <position position="1"/>
    </location>
</feature>
<feature type="non-terminal residue" evidence="2">
    <location>
        <position position="153"/>
    </location>
</feature>
<name>A0A7R9A184_9CRUS</name>
<proteinExistence type="predicted"/>
<gene>
    <name evidence="2" type="ORF">CTOB1V02_LOCUS17151</name>
</gene>
<reference evidence="2" key="1">
    <citation type="submission" date="2020-11" db="EMBL/GenBank/DDBJ databases">
        <authorList>
            <person name="Tran Van P."/>
        </authorList>
    </citation>
    <scope>NUCLEOTIDE SEQUENCE</scope>
</reference>
<dbReference type="InterPro" id="IPR056907">
    <property type="entry name" value="UTP6_C"/>
</dbReference>
<dbReference type="EMBL" id="OB722857">
    <property type="protein sequence ID" value="CAD7239336.1"/>
    <property type="molecule type" value="Genomic_DNA"/>
</dbReference>
<sequence length="153" mass="17443">ASTQLYEKDPSLWLFHLSALLDYDTNREKEVEQLFEKAIVKLMKEPELLAKCWKTLLNKKPSDALFLRALRDAAVGVEVKDQYLMWKFAKEGLDGARTLYSSAATEPPFSLAFHLSMKSIEEIGETGNSEETQKRIRKIFEIATLHFGDKSTG</sequence>
<dbReference type="Pfam" id="PF24892">
    <property type="entry name" value="UTP6_C"/>
    <property type="match status" value="1"/>
</dbReference>
<feature type="domain" description="U3 small nucleolar RNA-associated protein 6 homolog C-terminal" evidence="1">
    <location>
        <begin position="1"/>
        <end position="148"/>
    </location>
</feature>
<accession>A0A7R9A184</accession>
<organism evidence="2">
    <name type="scientific">Cyprideis torosa</name>
    <dbReference type="NCBI Taxonomy" id="163714"/>
    <lineage>
        <taxon>Eukaryota</taxon>
        <taxon>Metazoa</taxon>
        <taxon>Ecdysozoa</taxon>
        <taxon>Arthropoda</taxon>
        <taxon>Crustacea</taxon>
        <taxon>Oligostraca</taxon>
        <taxon>Ostracoda</taxon>
        <taxon>Podocopa</taxon>
        <taxon>Podocopida</taxon>
        <taxon>Cytherocopina</taxon>
        <taxon>Cytheroidea</taxon>
        <taxon>Cytherideidae</taxon>
        <taxon>Cyprideis</taxon>
    </lineage>
</organism>
<protein>
    <recommendedName>
        <fullName evidence="1">U3 small nucleolar RNA-associated protein 6 homolog C-terminal domain-containing protein</fullName>
    </recommendedName>
</protein>
<evidence type="ECO:0000259" key="1">
    <source>
        <dbReference type="Pfam" id="PF24892"/>
    </source>
</evidence>
<dbReference type="OrthoDB" id="28112at2759"/>
<dbReference type="AlphaFoldDB" id="A0A7R9A184"/>
<evidence type="ECO:0000313" key="2">
    <source>
        <dbReference type="EMBL" id="CAD7239336.1"/>
    </source>
</evidence>